<name>A0ABR3SHL2_9PEZI</name>
<keyword evidence="5" id="KW-0496">Mitochondrion</keyword>
<dbReference type="SUPFAM" id="SSF53474">
    <property type="entry name" value="alpha/beta-Hydrolases"/>
    <property type="match status" value="1"/>
</dbReference>
<dbReference type="Gene3D" id="3.40.50.1820">
    <property type="entry name" value="alpha/beta hydrolase"/>
    <property type="match status" value="1"/>
</dbReference>
<accession>A0ABR3SHL2</accession>
<evidence type="ECO:0000256" key="5">
    <source>
        <dbReference type="ARBA" id="ARBA00023128"/>
    </source>
</evidence>
<evidence type="ECO:0000256" key="4">
    <source>
        <dbReference type="ARBA" id="ARBA00022824"/>
    </source>
</evidence>
<gene>
    <name evidence="8" type="ORF">SLS56_009305</name>
</gene>
<evidence type="ECO:0000256" key="1">
    <source>
        <dbReference type="ARBA" id="ARBA00004173"/>
    </source>
</evidence>
<dbReference type="EMBL" id="JAJVDC020000155">
    <property type="protein sequence ID" value="KAL1621100.1"/>
    <property type="molecule type" value="Genomic_DNA"/>
</dbReference>
<feature type="region of interest" description="Disordered" evidence="7">
    <location>
        <begin position="1"/>
        <end position="34"/>
    </location>
</feature>
<evidence type="ECO:0000256" key="6">
    <source>
        <dbReference type="ARBA" id="ARBA00023136"/>
    </source>
</evidence>
<feature type="compositionally biased region" description="Basic residues" evidence="7">
    <location>
        <begin position="1"/>
        <end position="14"/>
    </location>
</feature>
<proteinExistence type="predicted"/>
<protein>
    <recommendedName>
        <fullName evidence="10">DUF676 domain-containing protein</fullName>
    </recommendedName>
</protein>
<comment type="subcellular location">
    <subcellularLocation>
        <location evidence="2">Endoplasmic reticulum</location>
    </subcellularLocation>
    <subcellularLocation>
        <location evidence="3">Membrane</location>
    </subcellularLocation>
    <subcellularLocation>
        <location evidence="1">Mitochondrion</location>
    </subcellularLocation>
</comment>
<keyword evidence="6" id="KW-0472">Membrane</keyword>
<dbReference type="PANTHER" id="PTHR48182">
    <property type="entry name" value="PROTEIN SERAC1"/>
    <property type="match status" value="1"/>
</dbReference>
<evidence type="ECO:0008006" key="10">
    <source>
        <dbReference type="Google" id="ProtNLM"/>
    </source>
</evidence>
<evidence type="ECO:0000256" key="3">
    <source>
        <dbReference type="ARBA" id="ARBA00004370"/>
    </source>
</evidence>
<dbReference type="Proteomes" id="UP001521116">
    <property type="component" value="Unassembled WGS sequence"/>
</dbReference>
<reference evidence="8 9" key="1">
    <citation type="submission" date="2024-02" db="EMBL/GenBank/DDBJ databases">
        <title>De novo assembly and annotation of 12 fungi associated with fruit tree decline syndrome in Ontario, Canada.</title>
        <authorList>
            <person name="Sulman M."/>
            <person name="Ellouze W."/>
            <person name="Ilyukhin E."/>
        </authorList>
    </citation>
    <scope>NUCLEOTIDE SEQUENCE [LARGE SCALE GENOMIC DNA]</scope>
    <source>
        <strain evidence="8 9">M1-105</strain>
    </source>
</reference>
<keyword evidence="4" id="KW-0256">Endoplasmic reticulum</keyword>
<evidence type="ECO:0000256" key="2">
    <source>
        <dbReference type="ARBA" id="ARBA00004240"/>
    </source>
</evidence>
<evidence type="ECO:0000313" key="9">
    <source>
        <dbReference type="Proteomes" id="UP001521116"/>
    </source>
</evidence>
<evidence type="ECO:0000256" key="7">
    <source>
        <dbReference type="SAM" id="MobiDB-lite"/>
    </source>
</evidence>
<organism evidence="8 9">
    <name type="scientific">Neofusicoccum ribis</name>
    <dbReference type="NCBI Taxonomy" id="45134"/>
    <lineage>
        <taxon>Eukaryota</taxon>
        <taxon>Fungi</taxon>
        <taxon>Dikarya</taxon>
        <taxon>Ascomycota</taxon>
        <taxon>Pezizomycotina</taxon>
        <taxon>Dothideomycetes</taxon>
        <taxon>Dothideomycetes incertae sedis</taxon>
        <taxon>Botryosphaeriales</taxon>
        <taxon>Botryosphaeriaceae</taxon>
        <taxon>Neofusicoccum</taxon>
    </lineage>
</organism>
<dbReference type="PANTHER" id="PTHR48182:SF2">
    <property type="entry name" value="PROTEIN SERAC1"/>
    <property type="match status" value="1"/>
</dbReference>
<keyword evidence="9" id="KW-1185">Reference proteome</keyword>
<sequence>MHKGMSSTLKRKRTASPAGPELTGDSDDKDNDQPEVVRPIVLVGHSLGGIVIKEAICQMCNGDEADRVNAKSIRGILFFGVPSQGMDIKSLRPMVGNQPNQSLLETLGKNSDFLLSQLQRFEASFDFGASSVHFFFETMESPTAKQEHGTWTMSGPPTILVGPHSATQGRYREPGGTFIHPVNCTHSEMVKFKHSDDETYGVIVDCLRQIQKESGKFMKERFTAGNPSG</sequence>
<evidence type="ECO:0000313" key="8">
    <source>
        <dbReference type="EMBL" id="KAL1621100.1"/>
    </source>
</evidence>
<comment type="caution">
    <text evidence="8">The sequence shown here is derived from an EMBL/GenBank/DDBJ whole genome shotgun (WGS) entry which is preliminary data.</text>
</comment>
<dbReference type="InterPro" id="IPR052374">
    <property type="entry name" value="SERAC1"/>
</dbReference>
<dbReference type="InterPro" id="IPR029058">
    <property type="entry name" value="AB_hydrolase_fold"/>
</dbReference>